<evidence type="ECO:0000256" key="6">
    <source>
        <dbReference type="ARBA" id="ARBA00023136"/>
    </source>
</evidence>
<protein>
    <recommendedName>
        <fullName evidence="11">Cellulose synthase A</fullName>
    </recommendedName>
</protein>
<dbReference type="GO" id="GO:0030244">
    <property type="term" value="P:cellulose biosynthetic process"/>
    <property type="evidence" value="ECO:0007669"/>
    <property type="project" value="InterPro"/>
</dbReference>
<sequence>MEKSPLPLNEWHSMKTQRNINRLHSFIHGTALSALFYYRITSIAKTKIPILILPHLLIFTAELTLSCLWLLSQASLWNPVARTAYPERLPGDDYLPSVDVFVCTADPAKEPSLEVMNTVISAMALDYPPDKLHLYVSDDGGSPVTLRALRRALEFAKVWIPFCRKYMVKDRCPGVYFMREEIGVESGDQDFLVEKKAIEKAYEDFKNSLDKIIAEADVKASRDHSPIIEVSEIT</sequence>
<evidence type="ECO:0008006" key="11">
    <source>
        <dbReference type="Google" id="ProtNLM"/>
    </source>
</evidence>
<keyword evidence="10" id="KW-1185">Reference proteome</keyword>
<evidence type="ECO:0000256" key="5">
    <source>
        <dbReference type="ARBA" id="ARBA00022989"/>
    </source>
</evidence>
<dbReference type="GO" id="GO:0012505">
    <property type="term" value="C:endomembrane system"/>
    <property type="evidence" value="ECO:0007669"/>
    <property type="project" value="UniProtKB-SubCell"/>
</dbReference>
<evidence type="ECO:0000256" key="3">
    <source>
        <dbReference type="ARBA" id="ARBA00022679"/>
    </source>
</evidence>
<evidence type="ECO:0000313" key="9">
    <source>
        <dbReference type="EMBL" id="KAG6395205.1"/>
    </source>
</evidence>
<dbReference type="GO" id="GO:0016020">
    <property type="term" value="C:membrane"/>
    <property type="evidence" value="ECO:0007669"/>
    <property type="project" value="InterPro"/>
</dbReference>
<dbReference type="GO" id="GO:0071555">
    <property type="term" value="P:cell wall organization"/>
    <property type="evidence" value="ECO:0007669"/>
    <property type="project" value="UniProtKB-KW"/>
</dbReference>
<keyword evidence="7" id="KW-0961">Cell wall biogenesis/degradation</keyword>
<evidence type="ECO:0000256" key="4">
    <source>
        <dbReference type="ARBA" id="ARBA00022692"/>
    </source>
</evidence>
<evidence type="ECO:0000313" key="10">
    <source>
        <dbReference type="Proteomes" id="UP000298416"/>
    </source>
</evidence>
<name>A0A8X8WH74_SALSN</name>
<proteinExistence type="predicted"/>
<feature type="binding site" evidence="8">
    <location>
        <position position="110"/>
    </location>
    <ligand>
        <name>UDP-alpha-D-glucose</name>
        <dbReference type="ChEBI" id="CHEBI:58885"/>
    </ligand>
</feature>
<dbReference type="PANTHER" id="PTHR13301">
    <property type="entry name" value="X-BOX TRANSCRIPTION FACTOR-RELATED"/>
    <property type="match status" value="1"/>
</dbReference>
<keyword evidence="3" id="KW-0808">Transferase</keyword>
<comment type="caution">
    <text evidence="9">The sequence shown here is derived from an EMBL/GenBank/DDBJ whole genome shotgun (WGS) entry which is preliminary data.</text>
</comment>
<dbReference type="GO" id="GO:0016760">
    <property type="term" value="F:cellulose synthase (UDP-forming) activity"/>
    <property type="evidence" value="ECO:0007669"/>
    <property type="project" value="InterPro"/>
</dbReference>
<comment type="subcellular location">
    <subcellularLocation>
        <location evidence="1">Endomembrane system</location>
        <topology evidence="1">Multi-pass membrane protein</topology>
    </subcellularLocation>
</comment>
<dbReference type="FunFam" id="3.90.550.10:FF:000194">
    <property type="entry name" value="Cellulose synthase-like protein G2 isoform A"/>
    <property type="match status" value="1"/>
</dbReference>
<dbReference type="Pfam" id="PF03552">
    <property type="entry name" value="Cellulose_synt"/>
    <property type="match status" value="1"/>
</dbReference>
<evidence type="ECO:0000256" key="1">
    <source>
        <dbReference type="ARBA" id="ARBA00004127"/>
    </source>
</evidence>
<feature type="binding site" evidence="8">
    <location>
        <position position="109"/>
    </location>
    <ligand>
        <name>UDP-alpha-D-glucose</name>
        <dbReference type="ChEBI" id="CHEBI:58885"/>
    </ligand>
</feature>
<dbReference type="Proteomes" id="UP000298416">
    <property type="component" value="Unassembled WGS sequence"/>
</dbReference>
<feature type="binding site" evidence="8">
    <location>
        <position position="139"/>
    </location>
    <ligand>
        <name>UDP-alpha-D-glucose</name>
        <dbReference type="ChEBI" id="CHEBI:58885"/>
    </ligand>
</feature>
<keyword evidence="4" id="KW-0812">Transmembrane</keyword>
<accession>A0A8X8WH74</accession>
<dbReference type="AlphaFoldDB" id="A0A8X8WH74"/>
<evidence type="ECO:0000256" key="7">
    <source>
        <dbReference type="ARBA" id="ARBA00023316"/>
    </source>
</evidence>
<dbReference type="EMBL" id="PNBA02000017">
    <property type="protein sequence ID" value="KAG6395205.1"/>
    <property type="molecule type" value="Genomic_DNA"/>
</dbReference>
<reference evidence="9" key="2">
    <citation type="submission" date="2020-08" db="EMBL/GenBank/DDBJ databases">
        <title>Plant Genome Project.</title>
        <authorList>
            <person name="Zhang R.-G."/>
        </authorList>
    </citation>
    <scope>NUCLEOTIDE SEQUENCE</scope>
    <source>
        <strain evidence="9">Huo1</strain>
        <tissue evidence="9">Leaf</tissue>
    </source>
</reference>
<keyword evidence="5" id="KW-1133">Transmembrane helix</keyword>
<dbReference type="InterPro" id="IPR029044">
    <property type="entry name" value="Nucleotide-diphossugar_trans"/>
</dbReference>
<evidence type="ECO:0000256" key="8">
    <source>
        <dbReference type="PIRSR" id="PIRSR605150-2"/>
    </source>
</evidence>
<dbReference type="InterPro" id="IPR005150">
    <property type="entry name" value="Cellulose_synth"/>
</dbReference>
<gene>
    <name evidence="9" type="ORF">SASPL_145846</name>
</gene>
<evidence type="ECO:0000256" key="2">
    <source>
        <dbReference type="ARBA" id="ARBA00022676"/>
    </source>
</evidence>
<keyword evidence="2" id="KW-0328">Glycosyltransferase</keyword>
<keyword evidence="6" id="KW-0472">Membrane</keyword>
<reference evidence="9" key="1">
    <citation type="submission" date="2018-01" db="EMBL/GenBank/DDBJ databases">
        <authorList>
            <person name="Mao J.F."/>
        </authorList>
    </citation>
    <scope>NUCLEOTIDE SEQUENCE</scope>
    <source>
        <strain evidence="9">Huo1</strain>
        <tissue evidence="9">Leaf</tissue>
    </source>
</reference>
<organism evidence="9">
    <name type="scientific">Salvia splendens</name>
    <name type="common">Scarlet sage</name>
    <dbReference type="NCBI Taxonomy" id="180675"/>
    <lineage>
        <taxon>Eukaryota</taxon>
        <taxon>Viridiplantae</taxon>
        <taxon>Streptophyta</taxon>
        <taxon>Embryophyta</taxon>
        <taxon>Tracheophyta</taxon>
        <taxon>Spermatophyta</taxon>
        <taxon>Magnoliopsida</taxon>
        <taxon>eudicotyledons</taxon>
        <taxon>Gunneridae</taxon>
        <taxon>Pentapetalae</taxon>
        <taxon>asterids</taxon>
        <taxon>lamiids</taxon>
        <taxon>Lamiales</taxon>
        <taxon>Lamiaceae</taxon>
        <taxon>Nepetoideae</taxon>
        <taxon>Mentheae</taxon>
        <taxon>Salviinae</taxon>
        <taxon>Salvia</taxon>
        <taxon>Salvia subgen. Calosphace</taxon>
        <taxon>core Calosphace</taxon>
    </lineage>
</organism>
<dbReference type="Gene3D" id="3.90.550.10">
    <property type="entry name" value="Spore Coat Polysaccharide Biosynthesis Protein SpsA, Chain A"/>
    <property type="match status" value="1"/>
</dbReference>